<name>A0ABP9X700_9CHLR</name>
<evidence type="ECO:0000313" key="4">
    <source>
        <dbReference type="EMBL" id="GAA5530363.1"/>
    </source>
</evidence>
<dbReference type="RefSeq" id="WP_345723958.1">
    <property type="nucleotide sequence ID" value="NZ_BAABRU010000017.1"/>
</dbReference>
<feature type="chain" id="PRO_5046062656" description="Ricin B lectin domain-containing protein" evidence="2">
    <location>
        <begin position="26"/>
        <end position="483"/>
    </location>
</feature>
<protein>
    <recommendedName>
        <fullName evidence="3">Ricin B lectin domain-containing protein</fullName>
    </recommendedName>
</protein>
<evidence type="ECO:0000256" key="2">
    <source>
        <dbReference type="SAM" id="SignalP"/>
    </source>
</evidence>
<feature type="signal peptide" evidence="2">
    <location>
        <begin position="1"/>
        <end position="25"/>
    </location>
</feature>
<proteinExistence type="predicted"/>
<dbReference type="Gene3D" id="2.80.10.50">
    <property type="match status" value="3"/>
</dbReference>
<accession>A0ABP9X700</accession>
<dbReference type="SUPFAM" id="SSF50370">
    <property type="entry name" value="Ricin B-like lectins"/>
    <property type="match status" value="1"/>
</dbReference>
<evidence type="ECO:0000256" key="1">
    <source>
        <dbReference type="SAM" id="MobiDB-lite"/>
    </source>
</evidence>
<dbReference type="EMBL" id="BAABRU010000017">
    <property type="protein sequence ID" value="GAA5530363.1"/>
    <property type="molecule type" value="Genomic_DNA"/>
</dbReference>
<dbReference type="Pfam" id="PF14200">
    <property type="entry name" value="RicinB_lectin_2"/>
    <property type="match status" value="2"/>
</dbReference>
<organism evidence="4 5">
    <name type="scientific">Herpetosiphon gulosus</name>
    <dbReference type="NCBI Taxonomy" id="1973496"/>
    <lineage>
        <taxon>Bacteria</taxon>
        <taxon>Bacillati</taxon>
        <taxon>Chloroflexota</taxon>
        <taxon>Chloroflexia</taxon>
        <taxon>Herpetosiphonales</taxon>
        <taxon>Herpetosiphonaceae</taxon>
        <taxon>Herpetosiphon</taxon>
    </lineage>
</organism>
<feature type="region of interest" description="Disordered" evidence="1">
    <location>
        <begin position="24"/>
        <end position="44"/>
    </location>
</feature>
<keyword evidence="2" id="KW-0732">Signal</keyword>
<dbReference type="Proteomes" id="UP001428290">
    <property type="component" value="Unassembled WGS sequence"/>
</dbReference>
<comment type="caution">
    <text evidence="4">The sequence shown here is derived from an EMBL/GenBank/DDBJ whole genome shotgun (WGS) entry which is preliminary data.</text>
</comment>
<dbReference type="CDD" id="cd23458">
    <property type="entry name" value="beta-trefoil_Ricin_AgaB34-like"/>
    <property type="match status" value="1"/>
</dbReference>
<reference evidence="4 5" key="1">
    <citation type="submission" date="2024-02" db="EMBL/GenBank/DDBJ databases">
        <title>Herpetosiphon gulosus NBRC 112829.</title>
        <authorList>
            <person name="Ichikawa N."/>
            <person name="Katano-Makiyama Y."/>
            <person name="Hidaka K."/>
        </authorList>
    </citation>
    <scope>NUCLEOTIDE SEQUENCE [LARGE SCALE GENOMIC DNA]</scope>
    <source>
        <strain evidence="4 5">NBRC 112829</strain>
    </source>
</reference>
<dbReference type="SMART" id="SM00458">
    <property type="entry name" value="RICIN"/>
    <property type="match status" value="1"/>
</dbReference>
<evidence type="ECO:0000313" key="5">
    <source>
        <dbReference type="Proteomes" id="UP001428290"/>
    </source>
</evidence>
<keyword evidence="5" id="KW-1185">Reference proteome</keyword>
<sequence length="483" mass="53185">MKPSRFMWIFALLVLFGSSLPSTQAQSRKDGEVDNNDVTVPVNDPERGMIYDGLTPAKTGPCAGMFEVKVGDQIFCSHGPDPIAKGKSVKDETLPLEKAEINPMIVCNGDGHAGNRTQVMYVRASDRPDRFNQFVGSIRQWSSDMDRIYQTSAQETGGFRAVNFVTNNCEIYVMNVVVPADGDDSIDKTANALRALGHNRADRKYLTFVDNNILCGVAFYMLDDRPDQNNANNFGPGFARMDNGCWNGATAAHEHMHTMGAVQRSAPNSTAYGHCIDDEDIMCYVDGPGTPPMQNRCGASQYGRFDCNHDDYYHTNPPAGSYLATKWNSANNKFLLKQAPGATYYRVRNKATNKCIDVAEGGNPANGTVILQWDCHTGHNQQWQLISTDNGFVRFVSRATGKVMDVSTASTSDGAKIHQWEWVGGANQQWRINNLGNGYSTITARHSGLAVDIPWCDAASGVQLQQVNPTNNDCQSFVFEPMQ</sequence>
<dbReference type="InterPro" id="IPR000772">
    <property type="entry name" value="Ricin_B_lectin"/>
</dbReference>
<dbReference type="PROSITE" id="PS50231">
    <property type="entry name" value="RICIN_B_LECTIN"/>
    <property type="match status" value="1"/>
</dbReference>
<gene>
    <name evidence="4" type="ORF">Hgul01_04182</name>
</gene>
<dbReference type="InterPro" id="IPR035992">
    <property type="entry name" value="Ricin_B-like_lectins"/>
</dbReference>
<feature type="domain" description="Ricin B lectin" evidence="3">
    <location>
        <begin position="341"/>
        <end position="480"/>
    </location>
</feature>
<evidence type="ECO:0000259" key="3">
    <source>
        <dbReference type="SMART" id="SM00458"/>
    </source>
</evidence>